<sequence length="416" mass="44654">MVRDCSRIAWKYGYRYNEIRTADGFGLNNGWQAWYTTSGFNTSPGESGQGDSYHVTSLVGAQVTLRFYVTLTVSNGTQPLKFKSAIVSTVGNPAQVFYDNSNSALAYSGQWTSQTVQGIPNSSVSVPFHQTLNTGASVTMNFANAVALALYASVNFGHGLYSVSLDDGAPQIYNGSTNWLVANTAVFFQSGLDPDTTHTFNATNISGGNQKFTLSSVFAYQLEASQTISSSITGNAINSATGTGDLTSSNKHAKVEEIVGPVVGVLVCLIALVATFLWLRSRRISRANDPLNTISPLILPSRRPRVRATKTTSEMTETMAPPPSGNARASQTRSTVSVPPPVSVGLIPHPSPPPSSVTSATPHYRLPLPISPISPTSPPDVNQIIELIAQRIDRREEDPRSEPHLPPDYSHVHSIS</sequence>
<evidence type="ECO:0000256" key="2">
    <source>
        <dbReference type="SAM" id="Phobius"/>
    </source>
</evidence>
<keyword evidence="4" id="KW-1185">Reference proteome</keyword>
<name>A0AAD7NQ22_9AGAR</name>
<feature type="compositionally biased region" description="Basic and acidic residues" evidence="1">
    <location>
        <begin position="394"/>
        <end position="405"/>
    </location>
</feature>
<keyword evidence="2" id="KW-0812">Transmembrane</keyword>
<evidence type="ECO:0008006" key="5">
    <source>
        <dbReference type="Google" id="ProtNLM"/>
    </source>
</evidence>
<dbReference type="AlphaFoldDB" id="A0AAD7NQ22"/>
<feature type="region of interest" description="Disordered" evidence="1">
    <location>
        <begin position="304"/>
        <end position="339"/>
    </location>
</feature>
<dbReference type="EMBL" id="JARJLG010000024">
    <property type="protein sequence ID" value="KAJ7770290.1"/>
    <property type="molecule type" value="Genomic_DNA"/>
</dbReference>
<feature type="region of interest" description="Disordered" evidence="1">
    <location>
        <begin position="394"/>
        <end position="416"/>
    </location>
</feature>
<organism evidence="3 4">
    <name type="scientific">Mycena maculata</name>
    <dbReference type="NCBI Taxonomy" id="230809"/>
    <lineage>
        <taxon>Eukaryota</taxon>
        <taxon>Fungi</taxon>
        <taxon>Dikarya</taxon>
        <taxon>Basidiomycota</taxon>
        <taxon>Agaricomycotina</taxon>
        <taxon>Agaricomycetes</taxon>
        <taxon>Agaricomycetidae</taxon>
        <taxon>Agaricales</taxon>
        <taxon>Marasmiineae</taxon>
        <taxon>Mycenaceae</taxon>
        <taxon>Mycena</taxon>
    </lineage>
</organism>
<gene>
    <name evidence="3" type="ORF">DFH07DRAFT_768798</name>
</gene>
<evidence type="ECO:0000313" key="4">
    <source>
        <dbReference type="Proteomes" id="UP001215280"/>
    </source>
</evidence>
<accession>A0AAD7NQ22</accession>
<dbReference type="Proteomes" id="UP001215280">
    <property type="component" value="Unassembled WGS sequence"/>
</dbReference>
<proteinExistence type="predicted"/>
<keyword evidence="2" id="KW-0472">Membrane</keyword>
<keyword evidence="2" id="KW-1133">Transmembrane helix</keyword>
<protein>
    <recommendedName>
        <fullName evidence="5">Transmembrane protein</fullName>
    </recommendedName>
</protein>
<evidence type="ECO:0000256" key="1">
    <source>
        <dbReference type="SAM" id="MobiDB-lite"/>
    </source>
</evidence>
<evidence type="ECO:0000313" key="3">
    <source>
        <dbReference type="EMBL" id="KAJ7770290.1"/>
    </source>
</evidence>
<reference evidence="3" key="1">
    <citation type="submission" date="2023-03" db="EMBL/GenBank/DDBJ databases">
        <title>Massive genome expansion in bonnet fungi (Mycena s.s.) driven by repeated elements and novel gene families across ecological guilds.</title>
        <authorList>
            <consortium name="Lawrence Berkeley National Laboratory"/>
            <person name="Harder C.B."/>
            <person name="Miyauchi S."/>
            <person name="Viragh M."/>
            <person name="Kuo A."/>
            <person name="Thoen E."/>
            <person name="Andreopoulos B."/>
            <person name="Lu D."/>
            <person name="Skrede I."/>
            <person name="Drula E."/>
            <person name="Henrissat B."/>
            <person name="Morin E."/>
            <person name="Kohler A."/>
            <person name="Barry K."/>
            <person name="LaButti K."/>
            <person name="Morin E."/>
            <person name="Salamov A."/>
            <person name="Lipzen A."/>
            <person name="Mereny Z."/>
            <person name="Hegedus B."/>
            <person name="Baldrian P."/>
            <person name="Stursova M."/>
            <person name="Weitz H."/>
            <person name="Taylor A."/>
            <person name="Grigoriev I.V."/>
            <person name="Nagy L.G."/>
            <person name="Martin F."/>
            <person name="Kauserud H."/>
        </authorList>
    </citation>
    <scope>NUCLEOTIDE SEQUENCE</scope>
    <source>
        <strain evidence="3">CBHHK188m</strain>
    </source>
</reference>
<dbReference type="Gene3D" id="2.60.120.260">
    <property type="entry name" value="Galactose-binding domain-like"/>
    <property type="match status" value="1"/>
</dbReference>
<comment type="caution">
    <text evidence="3">The sequence shown here is derived from an EMBL/GenBank/DDBJ whole genome shotgun (WGS) entry which is preliminary data.</text>
</comment>
<feature type="transmembrane region" description="Helical" evidence="2">
    <location>
        <begin position="258"/>
        <end position="279"/>
    </location>
</feature>